<dbReference type="AlphaFoldDB" id="A0A8H5BG91"/>
<evidence type="ECO:0000313" key="4">
    <source>
        <dbReference type="Proteomes" id="UP000567179"/>
    </source>
</evidence>
<dbReference type="SUPFAM" id="SSF52833">
    <property type="entry name" value="Thioredoxin-like"/>
    <property type="match status" value="1"/>
</dbReference>
<dbReference type="Gene3D" id="3.40.30.110">
    <property type="match status" value="1"/>
</dbReference>
<gene>
    <name evidence="3" type="ORF">D9619_000293</name>
</gene>
<keyword evidence="4" id="KW-1185">Reference proteome</keyword>
<evidence type="ECO:0000259" key="1">
    <source>
        <dbReference type="PROSITE" id="PS50404"/>
    </source>
</evidence>
<proteinExistence type="predicted"/>
<evidence type="ECO:0000313" key="3">
    <source>
        <dbReference type="EMBL" id="KAF5322820.1"/>
    </source>
</evidence>
<dbReference type="InterPro" id="IPR004045">
    <property type="entry name" value="Glutathione_S-Trfase_N"/>
</dbReference>
<reference evidence="3 4" key="1">
    <citation type="journal article" date="2020" name="ISME J.">
        <title>Uncovering the hidden diversity of litter-decomposition mechanisms in mushroom-forming fungi.</title>
        <authorList>
            <person name="Floudas D."/>
            <person name="Bentzer J."/>
            <person name="Ahren D."/>
            <person name="Johansson T."/>
            <person name="Persson P."/>
            <person name="Tunlid A."/>
        </authorList>
    </citation>
    <scope>NUCLEOTIDE SEQUENCE [LARGE SCALE GENOMIC DNA]</scope>
    <source>
        <strain evidence="3 4">CBS 101986</strain>
    </source>
</reference>
<dbReference type="PROSITE" id="PS50404">
    <property type="entry name" value="GST_NTER"/>
    <property type="match status" value="1"/>
</dbReference>
<accession>A0A8H5BG91</accession>
<dbReference type="InterPro" id="IPR036249">
    <property type="entry name" value="Thioredoxin-like_sf"/>
</dbReference>
<dbReference type="Pfam" id="PF13417">
    <property type="entry name" value="GST_N_3"/>
    <property type="match status" value="1"/>
</dbReference>
<comment type="caution">
    <text evidence="3">The sequence shown here is derived from an EMBL/GenBank/DDBJ whole genome shotgun (WGS) entry which is preliminary data.</text>
</comment>
<dbReference type="EMBL" id="JAACJJ010000028">
    <property type="protein sequence ID" value="KAF5322820.1"/>
    <property type="molecule type" value="Genomic_DNA"/>
</dbReference>
<evidence type="ECO:0008006" key="5">
    <source>
        <dbReference type="Google" id="ProtNLM"/>
    </source>
</evidence>
<organism evidence="3 4">
    <name type="scientific">Psilocybe cf. subviscida</name>
    <dbReference type="NCBI Taxonomy" id="2480587"/>
    <lineage>
        <taxon>Eukaryota</taxon>
        <taxon>Fungi</taxon>
        <taxon>Dikarya</taxon>
        <taxon>Basidiomycota</taxon>
        <taxon>Agaricomycotina</taxon>
        <taxon>Agaricomycetes</taxon>
        <taxon>Agaricomycetidae</taxon>
        <taxon>Agaricales</taxon>
        <taxon>Agaricineae</taxon>
        <taxon>Strophariaceae</taxon>
        <taxon>Psilocybe</taxon>
    </lineage>
</organism>
<dbReference type="SUPFAM" id="SSF47616">
    <property type="entry name" value="GST C-terminal domain-like"/>
    <property type="match status" value="1"/>
</dbReference>
<dbReference type="PROSITE" id="PS50405">
    <property type="entry name" value="GST_CTER"/>
    <property type="match status" value="1"/>
</dbReference>
<protein>
    <recommendedName>
        <fullName evidence="5">GST N-terminal domain-containing protein</fullName>
    </recommendedName>
</protein>
<feature type="domain" description="GST N-terminal" evidence="1">
    <location>
        <begin position="7"/>
        <end position="87"/>
    </location>
</feature>
<dbReference type="InterPro" id="IPR036282">
    <property type="entry name" value="Glutathione-S-Trfase_C_sf"/>
</dbReference>
<feature type="domain" description="GST C-terminal" evidence="2">
    <location>
        <begin position="104"/>
        <end position="263"/>
    </location>
</feature>
<dbReference type="InterPro" id="IPR058268">
    <property type="entry name" value="DUF7962"/>
</dbReference>
<dbReference type="Proteomes" id="UP000567179">
    <property type="component" value="Unassembled WGS sequence"/>
</dbReference>
<dbReference type="PANTHER" id="PTHR12782:SF5">
    <property type="entry name" value="PROSTAGLANDIN E SYNTHASE 2"/>
    <property type="match status" value="1"/>
</dbReference>
<name>A0A8H5BG91_9AGAR</name>
<dbReference type="InterPro" id="IPR010987">
    <property type="entry name" value="Glutathione-S-Trfase_C-like"/>
</dbReference>
<sequence length="349" mass="38472">MSTSARPLVILYRYDSSPYARKVENVLVLKKIPYSIVTVINLLPRPEITDLLGVKYRRIPILAIGNDIYCDSNIIIPVLERRFPASEGYGTVFPTSEDGKWTDTGMIKAFAKFYADGALFTPVLGLLPWSSGFPKGVMEDRGELRGAPIDIQKFAEYAPIATSTLSTHLSLIEEQLADGRKYLFPTGGPSLADIAVHFILNWARMLPGGEQLIDAEPAIKRWIDRINEEISQLRKLIPEPTELTGVDAADAIKAAEHEPYGQVGFDAIEASRLGVHEGMEVKVTPEDTGRAHPTFGTLVALGKHEITIEVTPKGDGDATNRVVRVHFPRLAFNIRSPDAVGDVPDFRIL</sequence>
<dbReference type="PANTHER" id="PTHR12782">
    <property type="entry name" value="MICROSOMAL PROSTAGLANDIN E SYNTHASE-2"/>
    <property type="match status" value="1"/>
</dbReference>
<dbReference type="OrthoDB" id="202840at2759"/>
<dbReference type="GO" id="GO:0005739">
    <property type="term" value="C:mitochondrion"/>
    <property type="evidence" value="ECO:0007669"/>
    <property type="project" value="TreeGrafter"/>
</dbReference>
<dbReference type="CDD" id="cd00570">
    <property type="entry name" value="GST_N_family"/>
    <property type="match status" value="1"/>
</dbReference>
<dbReference type="CDD" id="cd00299">
    <property type="entry name" value="GST_C_family"/>
    <property type="match status" value="1"/>
</dbReference>
<dbReference type="Pfam" id="PF25907">
    <property type="entry name" value="DUF7962"/>
    <property type="match status" value="1"/>
</dbReference>
<dbReference type="Gene3D" id="1.20.1050.10">
    <property type="match status" value="1"/>
</dbReference>
<evidence type="ECO:0000259" key="2">
    <source>
        <dbReference type="PROSITE" id="PS50405"/>
    </source>
</evidence>